<dbReference type="InterPro" id="IPR000276">
    <property type="entry name" value="GPCR_Rhodpsn"/>
</dbReference>
<keyword evidence="12" id="KW-1185">Reference proteome</keyword>
<feature type="transmembrane region" description="Helical" evidence="9">
    <location>
        <begin position="44"/>
        <end position="66"/>
    </location>
</feature>
<dbReference type="Gene3D" id="1.20.1070.10">
    <property type="entry name" value="Rhodopsin 7-helix transmembrane proteins"/>
    <property type="match status" value="1"/>
</dbReference>
<keyword evidence="2 8" id="KW-0812">Transmembrane</keyword>
<dbReference type="HOGENOM" id="CLU_740350_0_0_1"/>
<dbReference type="PANTHER" id="PTHR45695">
    <property type="entry name" value="LEUCOKININ RECEPTOR-RELATED"/>
    <property type="match status" value="1"/>
</dbReference>
<dbReference type="PROSITE" id="PS00237">
    <property type="entry name" value="G_PROTEIN_RECEP_F1_1"/>
    <property type="match status" value="1"/>
</dbReference>
<dbReference type="EMBL" id="DS469581">
    <property type="protein sequence ID" value="EDO41200.1"/>
    <property type="molecule type" value="Genomic_DNA"/>
</dbReference>
<sequence>MSTALETPGNHTLVNLSNSFYGNNSLENSCPNLEENFAVRVGVITLYVFMFLTSILGNCLILVTVYRTQRMRTAVNLFIANMAISDIIQPVFGVPRVVVEDVSLSVSIFSIVGITTERFYAVMQPLKISFLKSHVQMLLPLTWVIAVIMHGVYFDVFRIRRDHVTQMIVCYQHWASPHSALVYYSVFLAGLFLWALLAIAIMYSIIIVKLRRSRGSGHAWVVRKSREVQERKILQVALVITVVFFACFMPQVILVIVAPLDVWPHCSIEVLRFVTKVMEHSYTAFNPLICLIFSQNYREGFIRVFLSSCGFCTYPLEDDTGSPPGVGKAVKRSSDGGHVALTPLTLRESLRLGMTAPSMSSPALMRAEGVVMNK</sequence>
<protein>
    <recommendedName>
        <fullName evidence="10">G-protein coupled receptors family 1 profile domain-containing protein</fullName>
    </recommendedName>
</protein>
<evidence type="ECO:0000256" key="2">
    <source>
        <dbReference type="ARBA" id="ARBA00022692"/>
    </source>
</evidence>
<dbReference type="PhylomeDB" id="A7S588"/>
<name>A7S588_NEMVE</name>
<accession>A7S588</accession>
<keyword evidence="7 8" id="KW-0807">Transducer</keyword>
<dbReference type="GO" id="GO:0016020">
    <property type="term" value="C:membrane"/>
    <property type="evidence" value="ECO:0007669"/>
    <property type="project" value="UniProtKB-SubCell"/>
</dbReference>
<dbReference type="Proteomes" id="UP000001593">
    <property type="component" value="Unassembled WGS sequence"/>
</dbReference>
<evidence type="ECO:0000256" key="1">
    <source>
        <dbReference type="ARBA" id="ARBA00004141"/>
    </source>
</evidence>
<dbReference type="InterPro" id="IPR017452">
    <property type="entry name" value="GPCR_Rhodpsn_7TM"/>
</dbReference>
<keyword evidence="3 9" id="KW-1133">Transmembrane helix</keyword>
<evidence type="ECO:0000313" key="11">
    <source>
        <dbReference type="EMBL" id="EDO41200.1"/>
    </source>
</evidence>
<dbReference type="PROSITE" id="PS50262">
    <property type="entry name" value="G_PROTEIN_RECEP_F1_2"/>
    <property type="match status" value="1"/>
</dbReference>
<dbReference type="FunFam" id="1.20.1070.10:FF:000961">
    <property type="entry name" value="Predicted protein"/>
    <property type="match status" value="1"/>
</dbReference>
<dbReference type="PANTHER" id="PTHR45695:SF9">
    <property type="entry name" value="LEUCOKININ RECEPTOR"/>
    <property type="match status" value="1"/>
</dbReference>
<gene>
    <name evidence="11" type="ORF">NEMVEDRAFT_v1g207009</name>
</gene>
<evidence type="ECO:0000256" key="9">
    <source>
        <dbReference type="SAM" id="Phobius"/>
    </source>
</evidence>
<feature type="transmembrane region" description="Helical" evidence="9">
    <location>
        <begin position="181"/>
        <end position="206"/>
    </location>
</feature>
<feature type="transmembrane region" description="Helical" evidence="9">
    <location>
        <begin position="73"/>
        <end position="92"/>
    </location>
</feature>
<dbReference type="GO" id="GO:0007186">
    <property type="term" value="P:G protein-coupled receptor signaling pathway"/>
    <property type="evidence" value="ECO:0000318"/>
    <property type="project" value="GO_Central"/>
</dbReference>
<evidence type="ECO:0000256" key="4">
    <source>
        <dbReference type="ARBA" id="ARBA00023040"/>
    </source>
</evidence>
<reference evidence="11 12" key="1">
    <citation type="journal article" date="2007" name="Science">
        <title>Sea anemone genome reveals ancestral eumetazoan gene repertoire and genomic organization.</title>
        <authorList>
            <person name="Putnam N.H."/>
            <person name="Srivastava M."/>
            <person name="Hellsten U."/>
            <person name="Dirks B."/>
            <person name="Chapman J."/>
            <person name="Salamov A."/>
            <person name="Terry A."/>
            <person name="Shapiro H."/>
            <person name="Lindquist E."/>
            <person name="Kapitonov V.V."/>
            <person name="Jurka J."/>
            <person name="Genikhovich G."/>
            <person name="Grigoriev I.V."/>
            <person name="Lucas S.M."/>
            <person name="Steele R.E."/>
            <person name="Finnerty J.R."/>
            <person name="Technau U."/>
            <person name="Martindale M.Q."/>
            <person name="Rokhsar D.S."/>
        </authorList>
    </citation>
    <scope>NUCLEOTIDE SEQUENCE [LARGE SCALE GENOMIC DNA]</scope>
    <source>
        <strain evidence="12">CH2 X CH6</strain>
    </source>
</reference>
<keyword evidence="4 8" id="KW-0297">G-protein coupled receptor</keyword>
<dbReference type="PRINTS" id="PR00237">
    <property type="entry name" value="GPCRRHODOPSN"/>
</dbReference>
<dbReference type="CDD" id="cd00637">
    <property type="entry name" value="7tm_classA_rhodopsin-like"/>
    <property type="match status" value="1"/>
</dbReference>
<evidence type="ECO:0000313" key="12">
    <source>
        <dbReference type="Proteomes" id="UP000001593"/>
    </source>
</evidence>
<evidence type="ECO:0000256" key="8">
    <source>
        <dbReference type="RuleBase" id="RU000688"/>
    </source>
</evidence>
<comment type="similarity">
    <text evidence="8">Belongs to the G-protein coupled receptor 1 family.</text>
</comment>
<feature type="domain" description="G-protein coupled receptors family 1 profile" evidence="10">
    <location>
        <begin position="57"/>
        <end position="290"/>
    </location>
</feature>
<dbReference type="STRING" id="45351.A7S588"/>
<evidence type="ECO:0000256" key="3">
    <source>
        <dbReference type="ARBA" id="ARBA00022989"/>
    </source>
</evidence>
<dbReference type="SUPFAM" id="SSF81321">
    <property type="entry name" value="Family A G protein-coupled receptor-like"/>
    <property type="match status" value="1"/>
</dbReference>
<dbReference type="eggNOG" id="KOG3656">
    <property type="taxonomic scope" value="Eukaryota"/>
</dbReference>
<dbReference type="Pfam" id="PF00001">
    <property type="entry name" value="7tm_1"/>
    <property type="match status" value="1"/>
</dbReference>
<dbReference type="InParanoid" id="A7S588"/>
<proteinExistence type="inferred from homology"/>
<feature type="transmembrane region" description="Helical" evidence="9">
    <location>
        <begin position="233"/>
        <end position="258"/>
    </location>
</feature>
<organism evidence="11 12">
    <name type="scientific">Nematostella vectensis</name>
    <name type="common">Starlet sea anemone</name>
    <dbReference type="NCBI Taxonomy" id="45351"/>
    <lineage>
        <taxon>Eukaryota</taxon>
        <taxon>Metazoa</taxon>
        <taxon>Cnidaria</taxon>
        <taxon>Anthozoa</taxon>
        <taxon>Hexacorallia</taxon>
        <taxon>Actiniaria</taxon>
        <taxon>Edwardsiidae</taxon>
        <taxon>Nematostella</taxon>
    </lineage>
</organism>
<comment type="subcellular location">
    <subcellularLocation>
        <location evidence="1">Membrane</location>
        <topology evidence="1">Multi-pass membrane protein</topology>
    </subcellularLocation>
</comment>
<dbReference type="OMA" id="CMAFSAN"/>
<dbReference type="GO" id="GO:0004930">
    <property type="term" value="F:G protein-coupled receptor activity"/>
    <property type="evidence" value="ECO:0007669"/>
    <property type="project" value="UniProtKB-KW"/>
</dbReference>
<keyword evidence="5 9" id="KW-0472">Membrane</keyword>
<dbReference type="AlphaFoldDB" id="A7S588"/>
<keyword evidence="6 8" id="KW-0675">Receptor</keyword>
<feature type="transmembrane region" description="Helical" evidence="9">
    <location>
        <begin position="135"/>
        <end position="154"/>
    </location>
</feature>
<evidence type="ECO:0000259" key="10">
    <source>
        <dbReference type="PROSITE" id="PS50262"/>
    </source>
</evidence>
<evidence type="ECO:0000256" key="7">
    <source>
        <dbReference type="ARBA" id="ARBA00023224"/>
    </source>
</evidence>
<feature type="transmembrane region" description="Helical" evidence="9">
    <location>
        <begin position="104"/>
        <end position="123"/>
    </location>
</feature>
<evidence type="ECO:0000256" key="5">
    <source>
        <dbReference type="ARBA" id="ARBA00023136"/>
    </source>
</evidence>
<evidence type="ECO:0000256" key="6">
    <source>
        <dbReference type="ARBA" id="ARBA00023170"/>
    </source>
</evidence>